<dbReference type="PANTHER" id="PTHR30055">
    <property type="entry name" value="HTH-TYPE TRANSCRIPTIONAL REGULATOR RUTR"/>
    <property type="match status" value="1"/>
</dbReference>
<dbReference type="GO" id="GO:0000976">
    <property type="term" value="F:transcription cis-regulatory region binding"/>
    <property type="evidence" value="ECO:0007669"/>
    <property type="project" value="TreeGrafter"/>
</dbReference>
<protein>
    <submittedName>
        <fullName evidence="4">TetR family transcriptional regulator</fullName>
    </submittedName>
</protein>
<comment type="caution">
    <text evidence="4">The sequence shown here is derived from an EMBL/GenBank/DDBJ whole genome shotgun (WGS) entry which is preliminary data.</text>
</comment>
<dbReference type="InterPro" id="IPR036271">
    <property type="entry name" value="Tet_transcr_reg_TetR-rel_C_sf"/>
</dbReference>
<dbReference type="OrthoDB" id="9811084at2"/>
<dbReference type="PRINTS" id="PR00455">
    <property type="entry name" value="HTHTETR"/>
</dbReference>
<dbReference type="RefSeq" id="WP_128325134.1">
    <property type="nucleotide sequence ID" value="NZ_QJRG01000047.1"/>
</dbReference>
<evidence type="ECO:0000256" key="1">
    <source>
        <dbReference type="ARBA" id="ARBA00023125"/>
    </source>
</evidence>
<keyword evidence="1 2" id="KW-0238">DNA-binding</keyword>
<dbReference type="Gene3D" id="1.10.357.10">
    <property type="entry name" value="Tetracycline Repressor, domain 2"/>
    <property type="match status" value="1"/>
</dbReference>
<dbReference type="InterPro" id="IPR009057">
    <property type="entry name" value="Homeodomain-like_sf"/>
</dbReference>
<dbReference type="GO" id="GO:0003700">
    <property type="term" value="F:DNA-binding transcription factor activity"/>
    <property type="evidence" value="ECO:0007669"/>
    <property type="project" value="TreeGrafter"/>
</dbReference>
<feature type="DNA-binding region" description="H-T-H motif" evidence="2">
    <location>
        <begin position="56"/>
        <end position="75"/>
    </location>
</feature>
<gene>
    <name evidence="4" type="ORF">DM813_20380</name>
</gene>
<evidence type="ECO:0000256" key="2">
    <source>
        <dbReference type="PROSITE-ProRule" id="PRU00335"/>
    </source>
</evidence>
<name>A0A443ZR32_9PSED</name>
<dbReference type="Pfam" id="PF00440">
    <property type="entry name" value="TetR_N"/>
    <property type="match status" value="1"/>
</dbReference>
<accession>A0A443ZR32</accession>
<organism evidence="4 5">
    <name type="scientific">Pseudomonas alkylphenolica</name>
    <dbReference type="NCBI Taxonomy" id="237609"/>
    <lineage>
        <taxon>Bacteria</taxon>
        <taxon>Pseudomonadati</taxon>
        <taxon>Pseudomonadota</taxon>
        <taxon>Gammaproteobacteria</taxon>
        <taxon>Pseudomonadales</taxon>
        <taxon>Pseudomonadaceae</taxon>
        <taxon>Pseudomonas</taxon>
    </lineage>
</organism>
<dbReference type="Pfam" id="PF08362">
    <property type="entry name" value="TetR_C_3"/>
    <property type="match status" value="1"/>
</dbReference>
<dbReference type="InterPro" id="IPR001647">
    <property type="entry name" value="HTH_TetR"/>
</dbReference>
<evidence type="ECO:0000259" key="3">
    <source>
        <dbReference type="PROSITE" id="PS50977"/>
    </source>
</evidence>
<reference evidence="4 5" key="1">
    <citation type="submission" date="2018-06" db="EMBL/GenBank/DDBJ databases">
        <title>Bacteria isolated from soil of Wuhan.</title>
        <authorList>
            <person name="Wei X."/>
            <person name="Chunhua H."/>
        </authorList>
    </citation>
    <scope>NUCLEOTIDE SEQUENCE [LARGE SCALE GENOMIC DNA]</scope>
    <source>
        <strain evidence="5">xwS2</strain>
    </source>
</reference>
<dbReference type="Proteomes" id="UP000288983">
    <property type="component" value="Unassembled WGS sequence"/>
</dbReference>
<dbReference type="InterPro" id="IPR050109">
    <property type="entry name" value="HTH-type_TetR-like_transc_reg"/>
</dbReference>
<evidence type="ECO:0000313" key="4">
    <source>
        <dbReference type="EMBL" id="RWU21532.1"/>
    </source>
</evidence>
<dbReference type="SUPFAM" id="SSF48498">
    <property type="entry name" value="Tetracyclin repressor-like, C-terminal domain"/>
    <property type="match status" value="1"/>
</dbReference>
<dbReference type="AlphaFoldDB" id="A0A443ZR32"/>
<dbReference type="PANTHER" id="PTHR30055:SF196">
    <property type="entry name" value="HTH-TYPE TRANSCRIPTIONAL REGULATOR RUTR"/>
    <property type="match status" value="1"/>
</dbReference>
<dbReference type="EMBL" id="QJRG01000047">
    <property type="protein sequence ID" value="RWU21532.1"/>
    <property type="molecule type" value="Genomic_DNA"/>
</dbReference>
<dbReference type="Gene3D" id="1.10.10.60">
    <property type="entry name" value="Homeodomain-like"/>
    <property type="match status" value="1"/>
</dbReference>
<dbReference type="GO" id="GO:0045892">
    <property type="term" value="P:negative regulation of DNA-templated transcription"/>
    <property type="evidence" value="ECO:0007669"/>
    <property type="project" value="InterPro"/>
</dbReference>
<dbReference type="InterPro" id="IPR013573">
    <property type="entry name" value="Tscrpt_reg_YcdC_C"/>
</dbReference>
<sequence length="228" mass="25569">MEHMLYQVPACTADDSPYECDTPTEKKPNEPGRRNRALILRVAAKSFASKGFAAATLSEIAELSGLPKANVNYYFHSKDNLYQQVLDSVAQRYLDAFALLNPESPPLQAVEQLIRAKLEIIRKQPWAARVFVTEMMHGARRLPAVHAQRLQDAIKRGVACLERWIARGQLVAVDARHLLISLWATTQAYANAGAQLRTDNHKRTRREEELNEAVAHITRLVLHGVLAG</sequence>
<feature type="domain" description="HTH tetR-type" evidence="3">
    <location>
        <begin position="33"/>
        <end position="93"/>
    </location>
</feature>
<dbReference type="SUPFAM" id="SSF46689">
    <property type="entry name" value="Homeodomain-like"/>
    <property type="match status" value="1"/>
</dbReference>
<proteinExistence type="predicted"/>
<evidence type="ECO:0000313" key="5">
    <source>
        <dbReference type="Proteomes" id="UP000288983"/>
    </source>
</evidence>
<dbReference type="PROSITE" id="PS50977">
    <property type="entry name" value="HTH_TETR_2"/>
    <property type="match status" value="1"/>
</dbReference>